<dbReference type="SUPFAM" id="SSF46689">
    <property type="entry name" value="Homeodomain-like"/>
    <property type="match status" value="3"/>
</dbReference>
<keyword evidence="1" id="KW-1133">Transmembrane helix</keyword>
<dbReference type="PROSITE" id="PS51294">
    <property type="entry name" value="HTH_MYB"/>
    <property type="match status" value="2"/>
</dbReference>
<dbReference type="OrthoDB" id="306004at2759"/>
<evidence type="ECO:0008006" key="6">
    <source>
        <dbReference type="Google" id="ProtNLM"/>
    </source>
</evidence>
<dbReference type="Proteomes" id="UP000000600">
    <property type="component" value="Unassembled WGS sequence"/>
</dbReference>
<feature type="domain" description="Myb-like" evidence="2">
    <location>
        <begin position="303"/>
        <end position="354"/>
    </location>
</feature>
<evidence type="ECO:0000259" key="3">
    <source>
        <dbReference type="PROSITE" id="PS51294"/>
    </source>
</evidence>
<dbReference type="RefSeq" id="XP_001450125.1">
    <property type="nucleotide sequence ID" value="XM_001450088.1"/>
</dbReference>
<evidence type="ECO:0000259" key="2">
    <source>
        <dbReference type="PROSITE" id="PS50090"/>
    </source>
</evidence>
<dbReference type="GO" id="GO:0005634">
    <property type="term" value="C:nucleus"/>
    <property type="evidence" value="ECO:0000318"/>
    <property type="project" value="GO_Central"/>
</dbReference>
<dbReference type="eggNOG" id="KOG0048">
    <property type="taxonomic scope" value="Eukaryota"/>
</dbReference>
<feature type="domain" description="Myb-like" evidence="2">
    <location>
        <begin position="179"/>
        <end position="241"/>
    </location>
</feature>
<feature type="domain" description="HTH myb-type" evidence="3">
    <location>
        <begin position="303"/>
        <end position="358"/>
    </location>
</feature>
<gene>
    <name evidence="4" type="ORF">GSPATT00017099001</name>
</gene>
<dbReference type="PANTHER" id="PTHR45614">
    <property type="entry name" value="MYB PROTEIN-RELATED"/>
    <property type="match status" value="1"/>
</dbReference>
<proteinExistence type="predicted"/>
<dbReference type="InterPro" id="IPR009057">
    <property type="entry name" value="Homeodomain-like_sf"/>
</dbReference>
<dbReference type="InterPro" id="IPR017930">
    <property type="entry name" value="Myb_dom"/>
</dbReference>
<organism evidence="4 5">
    <name type="scientific">Paramecium tetraurelia</name>
    <dbReference type="NCBI Taxonomy" id="5888"/>
    <lineage>
        <taxon>Eukaryota</taxon>
        <taxon>Sar</taxon>
        <taxon>Alveolata</taxon>
        <taxon>Ciliophora</taxon>
        <taxon>Intramacronucleata</taxon>
        <taxon>Oligohymenophorea</taxon>
        <taxon>Peniculida</taxon>
        <taxon>Parameciidae</taxon>
        <taxon>Paramecium</taxon>
    </lineage>
</organism>
<evidence type="ECO:0000313" key="5">
    <source>
        <dbReference type="Proteomes" id="UP000000600"/>
    </source>
</evidence>
<dbReference type="KEGG" id="ptm:GSPATT00017099001"/>
<dbReference type="InterPro" id="IPR001005">
    <property type="entry name" value="SANT/Myb"/>
</dbReference>
<dbReference type="STRING" id="5888.A0DI61"/>
<feature type="transmembrane region" description="Helical" evidence="1">
    <location>
        <begin position="74"/>
        <end position="91"/>
    </location>
</feature>
<reference evidence="4 5" key="1">
    <citation type="journal article" date="2006" name="Nature">
        <title>Global trends of whole-genome duplications revealed by the ciliate Paramecium tetraurelia.</title>
        <authorList>
            <consortium name="Genoscope"/>
            <person name="Aury J.-M."/>
            <person name="Jaillon O."/>
            <person name="Duret L."/>
            <person name="Noel B."/>
            <person name="Jubin C."/>
            <person name="Porcel B.M."/>
            <person name="Segurens B."/>
            <person name="Daubin V."/>
            <person name="Anthouard V."/>
            <person name="Aiach N."/>
            <person name="Arnaiz O."/>
            <person name="Billaut A."/>
            <person name="Beisson J."/>
            <person name="Blanc I."/>
            <person name="Bouhouche K."/>
            <person name="Camara F."/>
            <person name="Duharcourt S."/>
            <person name="Guigo R."/>
            <person name="Gogendeau D."/>
            <person name="Katinka M."/>
            <person name="Keller A.-M."/>
            <person name="Kissmehl R."/>
            <person name="Klotz C."/>
            <person name="Koll F."/>
            <person name="Le Moue A."/>
            <person name="Lepere C."/>
            <person name="Malinsky S."/>
            <person name="Nowacki M."/>
            <person name="Nowak J.K."/>
            <person name="Plattner H."/>
            <person name="Poulain J."/>
            <person name="Ruiz F."/>
            <person name="Serrano V."/>
            <person name="Zagulski M."/>
            <person name="Dessen P."/>
            <person name="Betermier M."/>
            <person name="Weissenbach J."/>
            <person name="Scarpelli C."/>
            <person name="Schachter V."/>
            <person name="Sperling L."/>
            <person name="Meyer E."/>
            <person name="Cohen J."/>
            <person name="Wincker P."/>
        </authorList>
    </citation>
    <scope>NUCLEOTIDE SEQUENCE [LARGE SCALE GENOMIC DNA]</scope>
    <source>
        <strain evidence="4 5">Stock d4-2</strain>
    </source>
</reference>
<dbReference type="Gene3D" id="1.10.10.60">
    <property type="entry name" value="Homeodomain-like"/>
    <property type="match status" value="3"/>
</dbReference>
<keyword evidence="1" id="KW-0812">Transmembrane</keyword>
<sequence length="614" mass="72565">MQNSFIKNQIFLIVIIREINYVVNILGMDETKFSEAESNMNNLVLSYENFKLILERKTRIWKRRRIKLIVNHNIYIYINYKQLILISYLILQKTYIIKMQKSSRSLSSKKNEKLITKRNKSLQETESYGKFLEFLNSNQNQPFRQFLYMQEFFNTNLNSFPSDEEIQAIQQSLFSIQQGISNRKKNWTFDEKKVLIWVVGKLSQSQDHDIRELPNSFWDDVSELICRRDPQSCKLKWSQLRKPDLQQKPFTQQEDQLLLDLINKYNDSEQGKKWCQISEELNSQNLNYRTSKQCRERWLNHLNPKISKDPWNDDEDILLLDLILAHGRKWAEISKLFDGRRNENNVKNRFSSLIKREKDLIVDLKNGQITNLDAILGNPTGQTLNNQSSIAIEVLKNKILWRKGQNKSGEQFNDFRRTSIHQTSGKQEEFYLKRTSIVKYSVGHLGQDEILNDELVPCLVNLEKNIIYFCSKEQILKLLENQINQINYNFEQAKKDIKSFDSGLINFKTQLSIISEINDSKISSFLCGQDNEDNYSQIGKVVQKQFMDLEQYLNLDPPQNQQIKHFLNPIQQIHYKAYYQIRKACKSEVLQQNVRISDQKIPRSLPNVISIVSQ</sequence>
<dbReference type="AlphaFoldDB" id="A0DI61"/>
<dbReference type="GO" id="GO:0000981">
    <property type="term" value="F:DNA-binding transcription factor activity, RNA polymerase II-specific"/>
    <property type="evidence" value="ECO:0000318"/>
    <property type="project" value="GO_Central"/>
</dbReference>
<feature type="domain" description="Myb-like" evidence="2">
    <location>
        <begin position="242"/>
        <end position="302"/>
    </location>
</feature>
<evidence type="ECO:0000313" key="4">
    <source>
        <dbReference type="EMBL" id="CAK82728.1"/>
    </source>
</evidence>
<dbReference type="GO" id="GO:0000978">
    <property type="term" value="F:RNA polymerase II cis-regulatory region sequence-specific DNA binding"/>
    <property type="evidence" value="ECO:0000318"/>
    <property type="project" value="GO_Central"/>
</dbReference>
<dbReference type="CDD" id="cd00167">
    <property type="entry name" value="SANT"/>
    <property type="match status" value="1"/>
</dbReference>
<dbReference type="PANTHER" id="PTHR45614:SF274">
    <property type="entry name" value="MYB-LIKE DNA-BINDING PROTEIN"/>
    <property type="match status" value="1"/>
</dbReference>
<dbReference type="InterPro" id="IPR050560">
    <property type="entry name" value="MYB_TF"/>
</dbReference>
<protein>
    <recommendedName>
        <fullName evidence="6">Myb-like DNA-binding domain protein</fullName>
    </recommendedName>
</protein>
<evidence type="ECO:0000256" key="1">
    <source>
        <dbReference type="SAM" id="Phobius"/>
    </source>
</evidence>
<accession>A0DI61</accession>
<name>A0DI61_PARTE</name>
<dbReference type="InParanoid" id="A0DI61"/>
<dbReference type="HOGENOM" id="CLU_539140_0_0_1"/>
<dbReference type="GeneID" id="5035910"/>
<dbReference type="SMART" id="SM00717">
    <property type="entry name" value="SANT"/>
    <property type="match status" value="3"/>
</dbReference>
<feature type="domain" description="HTH myb-type" evidence="3">
    <location>
        <begin position="242"/>
        <end position="302"/>
    </location>
</feature>
<dbReference type="PROSITE" id="PS50090">
    <property type="entry name" value="MYB_LIKE"/>
    <property type="match status" value="3"/>
</dbReference>
<dbReference type="GO" id="GO:0006355">
    <property type="term" value="P:regulation of DNA-templated transcription"/>
    <property type="evidence" value="ECO:0000318"/>
    <property type="project" value="GO_Central"/>
</dbReference>
<keyword evidence="5" id="KW-1185">Reference proteome</keyword>
<dbReference type="Pfam" id="PF13921">
    <property type="entry name" value="Myb_DNA-bind_6"/>
    <property type="match status" value="1"/>
</dbReference>
<dbReference type="EMBL" id="CT868441">
    <property type="protein sequence ID" value="CAK82728.1"/>
    <property type="molecule type" value="Genomic_DNA"/>
</dbReference>
<keyword evidence="1" id="KW-0472">Membrane</keyword>
<dbReference type="OMA" id="YNDSEQG"/>